<feature type="compositionally biased region" description="Low complexity" evidence="1">
    <location>
        <begin position="41"/>
        <end position="51"/>
    </location>
</feature>
<comment type="caution">
    <text evidence="3">The sequence shown here is derived from an EMBL/GenBank/DDBJ whole genome shotgun (WGS) entry which is preliminary data.</text>
</comment>
<name>A0ABU3CK18_9FLAO</name>
<evidence type="ECO:0000313" key="4">
    <source>
        <dbReference type="Proteomes" id="UP001245285"/>
    </source>
</evidence>
<sequence length="225" mass="24687">MRKIFTLLLISAALFVGCSEDGEMGPEGPQGEQGPPGPEGPQGEQGEQGPQGEPGPAGGPQGPEGPQGEPGDAITGTVLDLEVSNFNEANDYTLFLDFEEEGVTVEEDDAILVYIATGQFDDSDGVPYYVWRQLPQIYYTEDGEQIQYNFDFTFFDVTIFLDSSIPYEDFDTIDATYTDNQLFRIVVVPATFAETQSVDISDYNAVMKKLNFDTKKIRTVSPSSK</sequence>
<organism evidence="3 4">
    <name type="scientific">Autumnicola lenta</name>
    <dbReference type="NCBI Taxonomy" id="3075593"/>
    <lineage>
        <taxon>Bacteria</taxon>
        <taxon>Pseudomonadati</taxon>
        <taxon>Bacteroidota</taxon>
        <taxon>Flavobacteriia</taxon>
        <taxon>Flavobacteriales</taxon>
        <taxon>Flavobacteriaceae</taxon>
        <taxon>Autumnicola</taxon>
    </lineage>
</organism>
<dbReference type="PROSITE" id="PS51257">
    <property type="entry name" value="PROKAR_LIPOPROTEIN"/>
    <property type="match status" value="1"/>
</dbReference>
<dbReference type="RefSeq" id="WP_311494829.1">
    <property type="nucleotide sequence ID" value="NZ_JAVRHO010000009.1"/>
</dbReference>
<evidence type="ECO:0000256" key="1">
    <source>
        <dbReference type="SAM" id="MobiDB-lite"/>
    </source>
</evidence>
<reference evidence="3 4" key="1">
    <citation type="submission" date="2023-09" db="EMBL/GenBank/DDBJ databases">
        <authorList>
            <person name="Rey-Velasco X."/>
        </authorList>
    </citation>
    <scope>NUCLEOTIDE SEQUENCE [LARGE SCALE GENOMIC DNA]</scope>
    <source>
        <strain evidence="3 4">F260</strain>
    </source>
</reference>
<dbReference type="EMBL" id="JAVRHO010000009">
    <property type="protein sequence ID" value="MDT0646661.1"/>
    <property type="molecule type" value="Genomic_DNA"/>
</dbReference>
<dbReference type="PANTHER" id="PTHR24637:SF428">
    <property type="entry name" value="SCAVENGER RECEPTOR CLASS A MEMBER 3"/>
    <property type="match status" value="1"/>
</dbReference>
<proteinExistence type="predicted"/>
<accession>A0ABU3CK18</accession>
<evidence type="ECO:0000313" key="3">
    <source>
        <dbReference type="EMBL" id="MDT0646661.1"/>
    </source>
</evidence>
<keyword evidence="4" id="KW-1185">Reference proteome</keyword>
<feature type="region of interest" description="Disordered" evidence="1">
    <location>
        <begin position="20"/>
        <end position="74"/>
    </location>
</feature>
<dbReference type="PANTHER" id="PTHR24637">
    <property type="entry name" value="COLLAGEN"/>
    <property type="match status" value="1"/>
</dbReference>
<keyword evidence="2" id="KW-0732">Signal</keyword>
<gene>
    <name evidence="3" type="ORF">RM545_08160</name>
</gene>
<protein>
    <submittedName>
        <fullName evidence="3">Collagen-like protein</fullName>
    </submittedName>
</protein>
<evidence type="ECO:0000256" key="2">
    <source>
        <dbReference type="SAM" id="SignalP"/>
    </source>
</evidence>
<dbReference type="Proteomes" id="UP001245285">
    <property type="component" value="Unassembled WGS sequence"/>
</dbReference>
<feature type="chain" id="PRO_5045253267" evidence="2">
    <location>
        <begin position="19"/>
        <end position="225"/>
    </location>
</feature>
<dbReference type="InterPro" id="IPR008160">
    <property type="entry name" value="Collagen"/>
</dbReference>
<dbReference type="Pfam" id="PF01391">
    <property type="entry name" value="Collagen"/>
    <property type="match status" value="1"/>
</dbReference>
<feature type="signal peptide" evidence="2">
    <location>
        <begin position="1"/>
        <end position="18"/>
    </location>
</feature>